<name>A0AAN1XXV4_UNVUL</name>
<sequence length="543" mass="58781">MGAMSEIDVFVIGGGPVGMVLSAELARHGVRVRVADRRAEPVHHSHASILHARTQEVFDAMGIAGRWWPYAHPFARATIYAFGTVVGALELAGADSPFSVPLDVGQNVTEAILVKRLRELGVTVERPVEATSVREAGDAVEIDLRRADGAIETVRAGWLVGCEGSHSIVREHCGIPFEGKRYAAREFVQTDARVRWSYTAGVGHLFIERDRFLGCFPMDGSGLFRVLCARPDRNPDDRSDPTLEEMQAIVREIADPDAVLSEPLWLNRFRTQARRAPTYRAGRMFLAGDAGHVHVPVAGQGMNTGIQDAFNLAWKLAAVVHGRAPDALLDTYSAERTPVAAGLLRGTDAGFNTLSRPNAALRFALEHLAPLALDARAVQTTLRNLVEEIAIGYRASALSEQHDRGSLRAGDRVPDALLVDVAAGVNCTAFDAMRGEGWTLFAIVDDDASLDAASIAALQEIAGAFTDLRCRAVAVDPRRVAAGIDVLADRDRTLHDRWDVHRPTAILVRPDRYLGFRGPLDDLAALRAYLARWAAAPAATAAA</sequence>
<evidence type="ECO:0000256" key="2">
    <source>
        <dbReference type="ARBA" id="ARBA00007801"/>
    </source>
</evidence>
<dbReference type="InterPro" id="IPR036188">
    <property type="entry name" value="FAD/NAD-bd_sf"/>
</dbReference>
<comment type="cofactor">
    <cofactor evidence="1">
        <name>FAD</name>
        <dbReference type="ChEBI" id="CHEBI:57692"/>
    </cofactor>
</comment>
<dbReference type="GO" id="GO:0071949">
    <property type="term" value="F:FAD binding"/>
    <property type="evidence" value="ECO:0007669"/>
    <property type="project" value="InterPro"/>
</dbReference>
<keyword evidence="3" id="KW-0285">Flavoprotein</keyword>
<dbReference type="KEGG" id="vab:WPS_26720"/>
<dbReference type="InterPro" id="IPR036249">
    <property type="entry name" value="Thioredoxin-like_sf"/>
</dbReference>
<dbReference type="SUPFAM" id="SSF52833">
    <property type="entry name" value="Thioredoxin-like"/>
    <property type="match status" value="1"/>
</dbReference>
<evidence type="ECO:0000313" key="6">
    <source>
        <dbReference type="EMBL" id="BDE07396.1"/>
    </source>
</evidence>
<dbReference type="SUPFAM" id="SSF51905">
    <property type="entry name" value="FAD/NAD(P)-binding domain"/>
    <property type="match status" value="1"/>
</dbReference>
<evidence type="ECO:0000259" key="5">
    <source>
        <dbReference type="Pfam" id="PF01494"/>
    </source>
</evidence>
<evidence type="ECO:0000313" key="7">
    <source>
        <dbReference type="Proteomes" id="UP001317532"/>
    </source>
</evidence>
<evidence type="ECO:0000256" key="3">
    <source>
        <dbReference type="ARBA" id="ARBA00022630"/>
    </source>
</evidence>
<dbReference type="Pfam" id="PF01494">
    <property type="entry name" value="FAD_binding_3"/>
    <property type="match status" value="1"/>
</dbReference>
<dbReference type="PRINTS" id="PR00420">
    <property type="entry name" value="RNGMNOXGNASE"/>
</dbReference>
<dbReference type="Gene3D" id="3.30.70.2450">
    <property type="match status" value="1"/>
</dbReference>
<reference evidence="6 7" key="1">
    <citation type="journal article" date="2022" name="ISME Commun">
        <title>Vulcanimicrobium alpinus gen. nov. sp. nov., the first cultivated representative of the candidate phylum 'Eremiobacterota', is a metabolically versatile aerobic anoxygenic phototroph.</title>
        <authorList>
            <person name="Yabe S."/>
            <person name="Muto K."/>
            <person name="Abe K."/>
            <person name="Yokota A."/>
            <person name="Staudigel H."/>
            <person name="Tebo B.M."/>
        </authorList>
    </citation>
    <scope>NUCLEOTIDE SEQUENCE [LARGE SCALE GENOMIC DNA]</scope>
    <source>
        <strain evidence="6 7">WC8-2</strain>
    </source>
</reference>
<proteinExistence type="inferred from homology"/>
<feature type="domain" description="FAD-binding" evidence="5">
    <location>
        <begin position="6"/>
        <end position="345"/>
    </location>
</feature>
<dbReference type="InterPro" id="IPR002938">
    <property type="entry name" value="FAD-bd"/>
</dbReference>
<dbReference type="Gene3D" id="3.40.30.120">
    <property type="match status" value="1"/>
</dbReference>
<gene>
    <name evidence="6" type="ORF">WPS_26720</name>
</gene>
<accession>A0AAN1XXV4</accession>
<protein>
    <submittedName>
        <fullName evidence="6">Oxygenase</fullName>
    </submittedName>
</protein>
<dbReference type="PANTHER" id="PTHR43004:SF19">
    <property type="entry name" value="BINDING MONOOXYGENASE, PUTATIVE (JCVI)-RELATED"/>
    <property type="match status" value="1"/>
</dbReference>
<evidence type="ECO:0000256" key="4">
    <source>
        <dbReference type="ARBA" id="ARBA00022827"/>
    </source>
</evidence>
<evidence type="ECO:0000256" key="1">
    <source>
        <dbReference type="ARBA" id="ARBA00001974"/>
    </source>
</evidence>
<organism evidence="6 7">
    <name type="scientific">Vulcanimicrobium alpinum</name>
    <dbReference type="NCBI Taxonomy" id="3016050"/>
    <lineage>
        <taxon>Bacteria</taxon>
        <taxon>Bacillati</taxon>
        <taxon>Vulcanimicrobiota</taxon>
        <taxon>Vulcanimicrobiia</taxon>
        <taxon>Vulcanimicrobiales</taxon>
        <taxon>Vulcanimicrobiaceae</taxon>
        <taxon>Vulcanimicrobium</taxon>
    </lineage>
</organism>
<comment type="similarity">
    <text evidence="2">Belongs to the PheA/TfdB FAD monooxygenase family.</text>
</comment>
<dbReference type="Proteomes" id="UP001317532">
    <property type="component" value="Chromosome"/>
</dbReference>
<keyword evidence="7" id="KW-1185">Reference proteome</keyword>
<dbReference type="AlphaFoldDB" id="A0AAN1XXV4"/>
<dbReference type="Gene3D" id="3.50.50.60">
    <property type="entry name" value="FAD/NAD(P)-binding domain"/>
    <property type="match status" value="1"/>
</dbReference>
<dbReference type="InterPro" id="IPR050641">
    <property type="entry name" value="RIFMO-like"/>
</dbReference>
<dbReference type="GO" id="GO:0016709">
    <property type="term" value="F:oxidoreductase activity, acting on paired donors, with incorporation or reduction of molecular oxygen, NAD(P)H as one donor, and incorporation of one atom of oxygen"/>
    <property type="evidence" value="ECO:0007669"/>
    <property type="project" value="UniProtKB-ARBA"/>
</dbReference>
<dbReference type="PANTHER" id="PTHR43004">
    <property type="entry name" value="TRK SYSTEM POTASSIUM UPTAKE PROTEIN"/>
    <property type="match status" value="1"/>
</dbReference>
<keyword evidence="4" id="KW-0274">FAD</keyword>
<dbReference type="EMBL" id="AP025523">
    <property type="protein sequence ID" value="BDE07396.1"/>
    <property type="molecule type" value="Genomic_DNA"/>
</dbReference>